<protein>
    <submittedName>
        <fullName evidence="3">Uncharacterized protein</fullName>
    </submittedName>
</protein>
<gene>
    <name evidence="3" type="ORF">CBER1_09961</name>
</gene>
<keyword evidence="2" id="KW-0732">Signal</keyword>
<feature type="compositionally biased region" description="Polar residues" evidence="1">
    <location>
        <begin position="211"/>
        <end position="223"/>
    </location>
</feature>
<evidence type="ECO:0000256" key="2">
    <source>
        <dbReference type="SAM" id="SignalP"/>
    </source>
</evidence>
<comment type="caution">
    <text evidence="3">The sequence shown here is derived from an EMBL/GenBank/DDBJ whole genome shotgun (WGS) entry which is preliminary data.</text>
</comment>
<evidence type="ECO:0000313" key="4">
    <source>
        <dbReference type="Proteomes" id="UP000237631"/>
    </source>
</evidence>
<organism evidence="3 4">
    <name type="scientific">Cercospora berteroae</name>
    <dbReference type="NCBI Taxonomy" id="357750"/>
    <lineage>
        <taxon>Eukaryota</taxon>
        <taxon>Fungi</taxon>
        <taxon>Dikarya</taxon>
        <taxon>Ascomycota</taxon>
        <taxon>Pezizomycotina</taxon>
        <taxon>Dothideomycetes</taxon>
        <taxon>Dothideomycetidae</taxon>
        <taxon>Mycosphaerellales</taxon>
        <taxon>Mycosphaerellaceae</taxon>
        <taxon>Cercospora</taxon>
    </lineage>
</organism>
<feature type="chain" id="PRO_5015399728" evidence="2">
    <location>
        <begin position="21"/>
        <end position="278"/>
    </location>
</feature>
<accession>A0A2S6C5W5</accession>
<dbReference type="AlphaFoldDB" id="A0A2S6C5W5"/>
<dbReference type="EMBL" id="PNEN01000548">
    <property type="protein sequence ID" value="PPJ55128.1"/>
    <property type="molecule type" value="Genomic_DNA"/>
</dbReference>
<feature type="signal peptide" evidence="2">
    <location>
        <begin position="1"/>
        <end position="20"/>
    </location>
</feature>
<evidence type="ECO:0000256" key="1">
    <source>
        <dbReference type="SAM" id="MobiDB-lite"/>
    </source>
</evidence>
<proteinExistence type="predicted"/>
<dbReference type="Proteomes" id="UP000237631">
    <property type="component" value="Unassembled WGS sequence"/>
</dbReference>
<keyword evidence="4" id="KW-1185">Reference proteome</keyword>
<reference evidence="4" key="1">
    <citation type="journal article" date="2017" name="bioRxiv">
        <title>Conservation of a gene cluster reveals novel cercosporin biosynthetic mechanisms and extends production to the genus Colletotrichum.</title>
        <authorList>
            <person name="de Jonge R."/>
            <person name="Ebert M.K."/>
            <person name="Huitt-Roehl C.R."/>
            <person name="Pal P."/>
            <person name="Suttle J.C."/>
            <person name="Spanner R.E."/>
            <person name="Neubauer J.D."/>
            <person name="Jurick W.M.II."/>
            <person name="Stott K.A."/>
            <person name="Secor G.A."/>
            <person name="Thomma B.P.H.J."/>
            <person name="Van de Peer Y."/>
            <person name="Townsend C.A."/>
            <person name="Bolton M.D."/>
        </authorList>
    </citation>
    <scope>NUCLEOTIDE SEQUENCE [LARGE SCALE GENOMIC DNA]</scope>
    <source>
        <strain evidence="4">CBS538.71</strain>
    </source>
</reference>
<sequence length="278" mass="29168">MMYHLLRTVTLSIVILTALATNIDLEIGSVGAELWFDGRSSTILAPTGSGVADVTSTATLTTSARITSPCVDTSTASPTAASPTQLVEVSSWNLTFHPETLHVPQGTTLEFQVARTDVKLYLLSSANSSSRILDFVPVSGQKYRAATYQVVDSNAHVFRCMDTACDSACPSTGFHSQRGEGEFRLNIAQNDSGAESNIGLNTAWYTRSGSTVAASRTDTTPSGRASMGATGMPNINASTPQPAPLPSTLSQMGAAVERSAPSSFCILVLLLSSYAACT</sequence>
<feature type="region of interest" description="Disordered" evidence="1">
    <location>
        <begin position="211"/>
        <end position="244"/>
    </location>
</feature>
<name>A0A2S6C5W5_9PEZI</name>
<evidence type="ECO:0000313" key="3">
    <source>
        <dbReference type="EMBL" id="PPJ55128.1"/>
    </source>
</evidence>